<dbReference type="Proteomes" id="UP000020529">
    <property type="component" value="Unassembled WGS sequence"/>
</dbReference>
<evidence type="ECO:0000313" key="2">
    <source>
        <dbReference type="EMBL" id="EXY74117.1"/>
    </source>
</evidence>
<dbReference type="AlphaFoldDB" id="A0A015SV22"/>
<feature type="transmembrane region" description="Helical" evidence="1">
    <location>
        <begin position="7"/>
        <end position="29"/>
    </location>
</feature>
<evidence type="ECO:0000313" key="3">
    <source>
        <dbReference type="Proteomes" id="UP000020529"/>
    </source>
</evidence>
<dbReference type="EMBL" id="JGCY01000320">
    <property type="protein sequence ID" value="EXY74117.1"/>
    <property type="molecule type" value="Genomic_DNA"/>
</dbReference>
<accession>A0A015SV22</accession>
<keyword evidence="1" id="KW-0472">Membrane</keyword>
<comment type="caution">
    <text evidence="2">The sequence shown here is derived from an EMBL/GenBank/DDBJ whole genome shotgun (WGS) entry which is preliminary data.</text>
</comment>
<name>A0A015SV22_BACFG</name>
<keyword evidence="1" id="KW-0812">Transmembrane</keyword>
<protein>
    <submittedName>
        <fullName evidence="2">Putative membrane protein</fullName>
    </submittedName>
</protein>
<evidence type="ECO:0000256" key="1">
    <source>
        <dbReference type="SAM" id="Phobius"/>
    </source>
</evidence>
<reference evidence="2 3" key="1">
    <citation type="submission" date="2014-02" db="EMBL/GenBank/DDBJ databases">
        <authorList>
            <person name="Sears C."/>
            <person name="Carroll K."/>
            <person name="Sack B.R."/>
            <person name="Qadri F."/>
            <person name="Myers L.L."/>
            <person name="Chung G.-T."/>
            <person name="Escheverria P."/>
            <person name="Fraser C.M."/>
            <person name="Sadzewicz L."/>
            <person name="Shefchek K.A."/>
            <person name="Tallon L."/>
            <person name="Das S.P."/>
            <person name="Daugherty S."/>
            <person name="Mongodin E.F."/>
        </authorList>
    </citation>
    <scope>NUCLEOTIDE SEQUENCE [LARGE SCALE GENOMIC DNA]</scope>
    <source>
        <strain evidence="3">3988T(B)14</strain>
    </source>
</reference>
<sequence>MPATIILDCFIMIIYSEILGFISGLNYTYTGLNGKDTD</sequence>
<gene>
    <name evidence="2" type="ORF">M124_2116</name>
</gene>
<organism evidence="2 3">
    <name type="scientific">Bacteroides fragilis str. 3988T(B)14</name>
    <dbReference type="NCBI Taxonomy" id="1339315"/>
    <lineage>
        <taxon>Bacteria</taxon>
        <taxon>Pseudomonadati</taxon>
        <taxon>Bacteroidota</taxon>
        <taxon>Bacteroidia</taxon>
        <taxon>Bacteroidales</taxon>
        <taxon>Bacteroidaceae</taxon>
        <taxon>Bacteroides</taxon>
    </lineage>
</organism>
<proteinExistence type="predicted"/>
<keyword evidence="1" id="KW-1133">Transmembrane helix</keyword>